<dbReference type="EMBL" id="AGNL01003820">
    <property type="protein sequence ID" value="EJK74276.1"/>
    <property type="molecule type" value="Genomic_DNA"/>
</dbReference>
<dbReference type="GO" id="GO:0003690">
    <property type="term" value="F:double-stranded DNA binding"/>
    <property type="evidence" value="ECO:0007669"/>
    <property type="project" value="TreeGrafter"/>
</dbReference>
<keyword evidence="2" id="KW-0233">DNA recombination</keyword>
<organism evidence="8 9">
    <name type="scientific">Thalassiosira oceanica</name>
    <name type="common">Marine diatom</name>
    <dbReference type="NCBI Taxonomy" id="159749"/>
    <lineage>
        <taxon>Eukaryota</taxon>
        <taxon>Sar</taxon>
        <taxon>Stramenopiles</taxon>
        <taxon>Ochrophyta</taxon>
        <taxon>Bacillariophyta</taxon>
        <taxon>Coscinodiscophyceae</taxon>
        <taxon>Thalassiosirophycidae</taxon>
        <taxon>Thalassiosirales</taxon>
        <taxon>Thalassiosiraceae</taxon>
        <taxon>Thalassiosira</taxon>
    </lineage>
</organism>
<dbReference type="GO" id="GO:0010774">
    <property type="term" value="P:meiotic strand invasion involved in reciprocal meiotic recombination"/>
    <property type="evidence" value="ECO:0007669"/>
    <property type="project" value="TreeGrafter"/>
</dbReference>
<protein>
    <recommendedName>
        <fullName evidence="7">TFIIS N-terminal domain-containing protein</fullName>
    </recommendedName>
</protein>
<feature type="region of interest" description="Disordered" evidence="6">
    <location>
        <begin position="13"/>
        <end position="92"/>
    </location>
</feature>
<keyword evidence="4" id="KW-0469">Meiosis</keyword>
<dbReference type="InterPro" id="IPR035441">
    <property type="entry name" value="TFIIS/LEDGF_dom_sf"/>
</dbReference>
<comment type="caution">
    <text evidence="8">The sequence shown here is derived from an EMBL/GenBank/DDBJ whole genome shotgun (WGS) entry which is preliminary data.</text>
</comment>
<dbReference type="Pfam" id="PF08711">
    <property type="entry name" value="Med26"/>
    <property type="match status" value="1"/>
</dbReference>
<evidence type="ECO:0000256" key="6">
    <source>
        <dbReference type="SAM" id="MobiDB-lite"/>
    </source>
</evidence>
<name>K0TK14_THAOC</name>
<reference evidence="8 9" key="1">
    <citation type="journal article" date="2012" name="Genome Biol.">
        <title>Genome and low-iron response of an oceanic diatom adapted to chronic iron limitation.</title>
        <authorList>
            <person name="Lommer M."/>
            <person name="Specht M."/>
            <person name="Roy A.S."/>
            <person name="Kraemer L."/>
            <person name="Andreson R."/>
            <person name="Gutowska M.A."/>
            <person name="Wolf J."/>
            <person name="Bergner S.V."/>
            <person name="Schilhabel M.B."/>
            <person name="Klostermeier U.C."/>
            <person name="Beiko R.G."/>
            <person name="Rosenstiel P."/>
            <person name="Hippler M."/>
            <person name="Laroche J."/>
        </authorList>
    </citation>
    <scope>NUCLEOTIDE SEQUENCE [LARGE SCALE GENOMIC DNA]</scope>
    <source>
        <strain evidence="8 9">CCMP1005</strain>
    </source>
</reference>
<feature type="compositionally biased region" description="Basic residues" evidence="6">
    <location>
        <begin position="46"/>
        <end position="56"/>
    </location>
</feature>
<dbReference type="Proteomes" id="UP000266841">
    <property type="component" value="Unassembled WGS sequence"/>
</dbReference>
<dbReference type="OrthoDB" id="272266at2759"/>
<sequence length="652" mass="71428">LMAGTEDLAEYINSSTGLLTQPPESSPLPNTMEETLENGGATTGSTKRKSRLKSGRSTKSVLEETLLRPPEAAIGPGAEDDSNTKQGTPPSCEQSVAEVKAAKTQLDLLKDKGGNVKKLTRILRDLSGRDDIDYRVLLTTGIGKTMNKLTNHKSAKVSELALPLLQMWRLIDESTPKEEKIRIQQEVKRGKAKLVPQPKRVTPQSNEAVDLTDSPPGKSKDTAQPQPSKSMIREDDGHAIEVVSSSASSCAHVGAKIDVSKSKENNAAPRSQRKKKKKKVSDTSTVDAEAYNKVKEMPEERSEHELIVSAADENPAKAETAPSILAQNDGATTSTDKVSTKPKPPETKAAPAKATVPTIKKRKKRTFHDQILYTMLTSSKPYTLKTLAKACDSTVEALRHAMLSFIDKKLVICKEFPSKNAQREPKKLYWATQVTLSESERGGKGKNGGAVTKELTKLLVPSEDIEGARSELSHLVGRYHGVQNEMQPIRDIPSNQQLDEGTALDEESLGRIRGEIRAINERIASASCPPAPSSHGAGRFQRPPARPRNPITLKRNINGMLGEYKSRKRKCMDFVENLADAMEKKVKDVTGEKVLCLETDEEVWGQWTDEATGKTYGKPKPVKKRVGLMGQRKVDEELPATAVKLPAKYNDV</sequence>
<proteinExistence type="predicted"/>
<feature type="domain" description="TFIIS N-terminal" evidence="7">
    <location>
        <begin position="97"/>
        <end position="175"/>
    </location>
</feature>
<feature type="region of interest" description="Disordered" evidence="6">
    <location>
        <begin position="526"/>
        <end position="549"/>
    </location>
</feature>
<comment type="subcellular location">
    <subcellularLocation>
        <location evidence="1 5">Nucleus</location>
    </subcellularLocation>
</comment>
<evidence type="ECO:0000256" key="1">
    <source>
        <dbReference type="ARBA" id="ARBA00004123"/>
    </source>
</evidence>
<feature type="region of interest" description="Disordered" evidence="6">
    <location>
        <begin position="185"/>
        <end position="231"/>
    </location>
</feature>
<feature type="region of interest" description="Disordered" evidence="6">
    <location>
        <begin position="256"/>
        <end position="290"/>
    </location>
</feature>
<feature type="compositionally biased region" description="Low complexity" evidence="6">
    <location>
        <begin position="347"/>
        <end position="358"/>
    </location>
</feature>
<keyword evidence="9" id="KW-1185">Reference proteome</keyword>
<dbReference type="AlphaFoldDB" id="K0TK14"/>
<dbReference type="eggNOG" id="ENOG502SRKP">
    <property type="taxonomic scope" value="Eukaryota"/>
</dbReference>
<keyword evidence="3 5" id="KW-0539">Nucleus</keyword>
<dbReference type="PANTHER" id="PTHR15938:SF0">
    <property type="entry name" value="HOMOLOGOUS-PAIRING PROTEIN 2 HOMOLOG"/>
    <property type="match status" value="1"/>
</dbReference>
<evidence type="ECO:0000313" key="8">
    <source>
        <dbReference type="EMBL" id="EJK74276.1"/>
    </source>
</evidence>
<evidence type="ECO:0000256" key="4">
    <source>
        <dbReference type="ARBA" id="ARBA00023254"/>
    </source>
</evidence>
<dbReference type="GO" id="GO:0120230">
    <property type="term" value="F:recombinase activator activity"/>
    <property type="evidence" value="ECO:0007669"/>
    <property type="project" value="TreeGrafter"/>
</dbReference>
<dbReference type="InterPro" id="IPR017923">
    <property type="entry name" value="TFIIS_N"/>
</dbReference>
<evidence type="ECO:0000256" key="3">
    <source>
        <dbReference type="ARBA" id="ARBA00023242"/>
    </source>
</evidence>
<dbReference type="GO" id="GO:0000794">
    <property type="term" value="C:condensed nuclear chromosome"/>
    <property type="evidence" value="ECO:0007669"/>
    <property type="project" value="TreeGrafter"/>
</dbReference>
<dbReference type="Gene3D" id="1.20.930.10">
    <property type="entry name" value="Conserved domain common to transcription factors TFIIS, elongin A, CRSP70"/>
    <property type="match status" value="1"/>
</dbReference>
<feature type="compositionally biased region" description="Polar residues" evidence="6">
    <location>
        <begin position="13"/>
        <end position="33"/>
    </location>
</feature>
<feature type="non-terminal residue" evidence="8">
    <location>
        <position position="1"/>
    </location>
</feature>
<feature type="region of interest" description="Disordered" evidence="6">
    <location>
        <begin position="319"/>
        <end position="361"/>
    </location>
</feature>
<evidence type="ECO:0000259" key="7">
    <source>
        <dbReference type="PROSITE" id="PS51319"/>
    </source>
</evidence>
<feature type="compositionally biased region" description="Polar residues" evidence="6">
    <location>
        <begin position="325"/>
        <end position="337"/>
    </location>
</feature>
<dbReference type="GO" id="GO:0007129">
    <property type="term" value="P:homologous chromosome pairing at meiosis"/>
    <property type="evidence" value="ECO:0007669"/>
    <property type="project" value="TreeGrafter"/>
</dbReference>
<dbReference type="PANTHER" id="PTHR15938">
    <property type="entry name" value="TBP-1 INTERACTING PROTEIN"/>
    <property type="match status" value="1"/>
</dbReference>
<evidence type="ECO:0000256" key="5">
    <source>
        <dbReference type="PROSITE-ProRule" id="PRU00649"/>
    </source>
</evidence>
<evidence type="ECO:0000313" key="9">
    <source>
        <dbReference type="Proteomes" id="UP000266841"/>
    </source>
</evidence>
<dbReference type="GO" id="GO:0120231">
    <property type="term" value="C:DNA recombinase auxiliary factor complex"/>
    <property type="evidence" value="ECO:0007669"/>
    <property type="project" value="TreeGrafter"/>
</dbReference>
<dbReference type="GO" id="GO:0000709">
    <property type="term" value="P:meiotic joint molecule formation"/>
    <property type="evidence" value="ECO:0007669"/>
    <property type="project" value="TreeGrafter"/>
</dbReference>
<gene>
    <name evidence="8" type="ORF">THAOC_04054</name>
</gene>
<accession>K0TK14</accession>
<dbReference type="SUPFAM" id="SSF47676">
    <property type="entry name" value="Conserved domain common to transcription factors TFIIS, elongin A, CRSP70"/>
    <property type="match status" value="1"/>
</dbReference>
<dbReference type="PROSITE" id="PS51319">
    <property type="entry name" value="TFIIS_N"/>
    <property type="match status" value="1"/>
</dbReference>
<evidence type="ECO:0000256" key="2">
    <source>
        <dbReference type="ARBA" id="ARBA00023172"/>
    </source>
</evidence>